<evidence type="ECO:0000313" key="2">
    <source>
        <dbReference type="EMBL" id="AZI42738.1"/>
    </source>
</evidence>
<dbReference type="Pfam" id="PF03551">
    <property type="entry name" value="PadR"/>
    <property type="match status" value="1"/>
</dbReference>
<dbReference type="PANTHER" id="PTHR33169">
    <property type="entry name" value="PADR-FAMILY TRANSCRIPTIONAL REGULATOR"/>
    <property type="match status" value="1"/>
</dbReference>
<organism evidence="2 3">
    <name type="scientific">Deinococcus psychrotolerans</name>
    <dbReference type="NCBI Taxonomy" id="2489213"/>
    <lineage>
        <taxon>Bacteria</taxon>
        <taxon>Thermotogati</taxon>
        <taxon>Deinococcota</taxon>
        <taxon>Deinococci</taxon>
        <taxon>Deinococcales</taxon>
        <taxon>Deinococcaceae</taxon>
        <taxon>Deinococcus</taxon>
    </lineage>
</organism>
<proteinExistence type="predicted"/>
<evidence type="ECO:0000313" key="3">
    <source>
        <dbReference type="Proteomes" id="UP000276417"/>
    </source>
</evidence>
<dbReference type="InterPro" id="IPR052509">
    <property type="entry name" value="Metal_resp_DNA-bind_regulator"/>
</dbReference>
<dbReference type="KEGG" id="dph:EHF33_08215"/>
<dbReference type="InterPro" id="IPR005149">
    <property type="entry name" value="Tscrpt_reg_PadR_N"/>
</dbReference>
<protein>
    <submittedName>
        <fullName evidence="2">PadR family transcriptional regulator</fullName>
    </submittedName>
</protein>
<sequence length="137" mass="15023">MIATQWGVVKLSTLLHYIGKQGSCASGGENVDTNKLRGHLDLVLLATLEGGPLYGLKIIQEVQGRTEGAFSFKEGTLYPALHRLEKQKLIAASQQPSDIGGPPRKVYRLTESGEKRLREEQTGWRTFAKAMQPFGGV</sequence>
<dbReference type="EMBL" id="CP034183">
    <property type="protein sequence ID" value="AZI42738.1"/>
    <property type="molecule type" value="Genomic_DNA"/>
</dbReference>
<gene>
    <name evidence="2" type="ORF">EHF33_08215</name>
</gene>
<accession>A0A3G8YBQ2</accession>
<keyword evidence="3" id="KW-1185">Reference proteome</keyword>
<dbReference type="SUPFAM" id="SSF46785">
    <property type="entry name" value="Winged helix' DNA-binding domain"/>
    <property type="match status" value="1"/>
</dbReference>
<dbReference type="AlphaFoldDB" id="A0A3G8YBQ2"/>
<dbReference type="InterPro" id="IPR036388">
    <property type="entry name" value="WH-like_DNA-bd_sf"/>
</dbReference>
<dbReference type="Proteomes" id="UP000276417">
    <property type="component" value="Chromosome 1"/>
</dbReference>
<dbReference type="Gene3D" id="1.10.10.10">
    <property type="entry name" value="Winged helix-like DNA-binding domain superfamily/Winged helix DNA-binding domain"/>
    <property type="match status" value="1"/>
</dbReference>
<dbReference type="OrthoDB" id="9808017at2"/>
<name>A0A3G8YBQ2_9DEIO</name>
<reference evidence="2 3" key="1">
    <citation type="submission" date="2018-11" db="EMBL/GenBank/DDBJ databases">
        <title>Deinococcus shelandsis sp. nov., isolated from South Shetland Islands soil of Antarctica.</title>
        <authorList>
            <person name="Tian J."/>
        </authorList>
    </citation>
    <scope>NUCLEOTIDE SEQUENCE [LARGE SCALE GENOMIC DNA]</scope>
    <source>
        <strain evidence="2 3">S14-83T</strain>
    </source>
</reference>
<evidence type="ECO:0000259" key="1">
    <source>
        <dbReference type="Pfam" id="PF03551"/>
    </source>
</evidence>
<dbReference type="PANTHER" id="PTHR33169:SF14">
    <property type="entry name" value="TRANSCRIPTIONAL REGULATOR RV3488"/>
    <property type="match status" value="1"/>
</dbReference>
<feature type="domain" description="Transcription regulator PadR N-terminal" evidence="1">
    <location>
        <begin position="44"/>
        <end position="119"/>
    </location>
</feature>
<dbReference type="InterPro" id="IPR036390">
    <property type="entry name" value="WH_DNA-bd_sf"/>
</dbReference>